<name>A0A5B0P7H8_PUCGR</name>
<dbReference type="EMBL" id="VSWC01000067">
    <property type="protein sequence ID" value="KAA1096218.1"/>
    <property type="molecule type" value="Genomic_DNA"/>
</dbReference>
<keyword evidence="2" id="KW-1185">Reference proteome</keyword>
<organism evidence="1 2">
    <name type="scientific">Puccinia graminis f. sp. tritici</name>
    <dbReference type="NCBI Taxonomy" id="56615"/>
    <lineage>
        <taxon>Eukaryota</taxon>
        <taxon>Fungi</taxon>
        <taxon>Dikarya</taxon>
        <taxon>Basidiomycota</taxon>
        <taxon>Pucciniomycotina</taxon>
        <taxon>Pucciniomycetes</taxon>
        <taxon>Pucciniales</taxon>
        <taxon>Pucciniaceae</taxon>
        <taxon>Puccinia</taxon>
    </lineage>
</organism>
<evidence type="ECO:0000313" key="2">
    <source>
        <dbReference type="Proteomes" id="UP000324748"/>
    </source>
</evidence>
<proteinExistence type="predicted"/>
<evidence type="ECO:0000313" key="1">
    <source>
        <dbReference type="EMBL" id="KAA1096218.1"/>
    </source>
</evidence>
<comment type="caution">
    <text evidence="1">The sequence shown here is derived from an EMBL/GenBank/DDBJ whole genome shotgun (WGS) entry which is preliminary data.</text>
</comment>
<protein>
    <submittedName>
        <fullName evidence="1">Uncharacterized protein</fullName>
    </submittedName>
</protein>
<dbReference type="Proteomes" id="UP000324748">
    <property type="component" value="Unassembled WGS sequence"/>
</dbReference>
<dbReference type="AlphaFoldDB" id="A0A5B0P7H8"/>
<reference evidence="1 2" key="1">
    <citation type="submission" date="2019-05" db="EMBL/GenBank/DDBJ databases">
        <title>Emergence of the Ug99 lineage of the wheat stem rust pathogen through somatic hybridization.</title>
        <authorList>
            <person name="Li F."/>
            <person name="Upadhyaya N.M."/>
            <person name="Sperschneider J."/>
            <person name="Matny O."/>
            <person name="Nguyen-Phuc H."/>
            <person name="Mago R."/>
            <person name="Raley C."/>
            <person name="Miller M.E."/>
            <person name="Silverstein K.A.T."/>
            <person name="Henningsen E."/>
            <person name="Hirsch C.D."/>
            <person name="Visser B."/>
            <person name="Pretorius Z.A."/>
            <person name="Steffenson B.J."/>
            <person name="Schwessinger B."/>
            <person name="Dodds P.N."/>
            <person name="Figueroa M."/>
        </authorList>
    </citation>
    <scope>NUCLEOTIDE SEQUENCE [LARGE SCALE GENOMIC DNA]</scope>
    <source>
        <strain evidence="1">21-0</strain>
    </source>
</reference>
<gene>
    <name evidence="1" type="ORF">PGT21_008797</name>
</gene>
<sequence>MPGLYDLDNPLINTTFRTSDADIAVGFTDCPFQYQSLTLCCESYPAGLGRRKLAGNQLSLISSVAGTSSSTQDRDLVISSRAKLFPQHWSQYPEDHVGQVHQNGFCWEISSNLLEIHVLRVFCGQICIQ</sequence>
<accession>A0A5B0P7H8</accession>